<accession>A0ABQ3BRL0</accession>
<organism evidence="2 3">
    <name type="scientific">Cognatilysobacter xinjiangensis</name>
    <dbReference type="NCBI Taxonomy" id="546892"/>
    <lineage>
        <taxon>Bacteria</taxon>
        <taxon>Pseudomonadati</taxon>
        <taxon>Pseudomonadota</taxon>
        <taxon>Gammaproteobacteria</taxon>
        <taxon>Lysobacterales</taxon>
        <taxon>Lysobacteraceae</taxon>
        <taxon>Cognatilysobacter</taxon>
    </lineage>
</organism>
<dbReference type="EMBL" id="BMXY01000001">
    <property type="protein sequence ID" value="GGZ51789.1"/>
    <property type="molecule type" value="Genomic_DNA"/>
</dbReference>
<proteinExistence type="predicted"/>
<evidence type="ECO:0000256" key="1">
    <source>
        <dbReference type="SAM" id="SignalP"/>
    </source>
</evidence>
<gene>
    <name evidence="2" type="ORF">GCM10008101_01020</name>
</gene>
<feature type="chain" id="PRO_5045748502" description="Secreted protein" evidence="1">
    <location>
        <begin position="51"/>
        <end position="189"/>
    </location>
</feature>
<keyword evidence="1" id="KW-0732">Signal</keyword>
<evidence type="ECO:0000313" key="2">
    <source>
        <dbReference type="EMBL" id="GGZ51789.1"/>
    </source>
</evidence>
<keyword evidence="3" id="KW-1185">Reference proteome</keyword>
<feature type="signal peptide" evidence="1">
    <location>
        <begin position="1"/>
        <end position="50"/>
    </location>
</feature>
<evidence type="ECO:0000313" key="3">
    <source>
        <dbReference type="Proteomes" id="UP000643403"/>
    </source>
</evidence>
<evidence type="ECO:0008006" key="4">
    <source>
        <dbReference type="Google" id="ProtNLM"/>
    </source>
</evidence>
<protein>
    <recommendedName>
        <fullName evidence="4">Secreted protein</fullName>
    </recommendedName>
</protein>
<name>A0ABQ3BRL0_9GAMM</name>
<sequence length="189" mass="20434">MDGGAFIGKPWAGRSTLAGIRPEEQFMALVRSRAVALAVALACTALAAHAAPPIEQQMSPEEFKAAGLDKLSADELVRLNTWLGRTIETENAKAAATAKKRVEDENRGFFNFGSMDPIRSSITGEFRGFGMGRSYTLQNGQVWRQVDDASLAGVRLTDPEVTVSPSVIGNAWYISVKGYATRAKVTRVK</sequence>
<comment type="caution">
    <text evidence="2">The sequence shown here is derived from an EMBL/GenBank/DDBJ whole genome shotgun (WGS) entry which is preliminary data.</text>
</comment>
<reference evidence="3" key="1">
    <citation type="journal article" date="2019" name="Int. J. Syst. Evol. Microbiol.">
        <title>The Global Catalogue of Microorganisms (GCM) 10K type strain sequencing project: providing services to taxonomists for standard genome sequencing and annotation.</title>
        <authorList>
            <consortium name="The Broad Institute Genomics Platform"/>
            <consortium name="The Broad Institute Genome Sequencing Center for Infectious Disease"/>
            <person name="Wu L."/>
            <person name="Ma J."/>
        </authorList>
    </citation>
    <scope>NUCLEOTIDE SEQUENCE [LARGE SCALE GENOMIC DNA]</scope>
    <source>
        <strain evidence="3">KCTC 22558</strain>
    </source>
</reference>
<dbReference type="Proteomes" id="UP000643403">
    <property type="component" value="Unassembled WGS sequence"/>
</dbReference>